<dbReference type="SUPFAM" id="SSF53474">
    <property type="entry name" value="alpha/beta-Hydrolases"/>
    <property type="match status" value="1"/>
</dbReference>
<keyword evidence="8" id="KW-1185">Reference proteome</keyword>
<evidence type="ECO:0000256" key="6">
    <source>
        <dbReference type="SAM" id="MobiDB-lite"/>
    </source>
</evidence>
<gene>
    <name evidence="7" type="ORF">Cgig2_026536</name>
</gene>
<protein>
    <recommendedName>
        <fullName evidence="9">Transmembrane and coiled-coil domain-containing protein 4</fullName>
    </recommendedName>
</protein>
<dbReference type="InterPro" id="IPR029058">
    <property type="entry name" value="AB_hydrolase_fold"/>
</dbReference>
<dbReference type="Proteomes" id="UP001153076">
    <property type="component" value="Unassembled WGS sequence"/>
</dbReference>
<evidence type="ECO:0000256" key="3">
    <source>
        <dbReference type="ARBA" id="ARBA00022692"/>
    </source>
</evidence>
<dbReference type="PANTHER" id="PTHR17920">
    <property type="entry name" value="TRANSMEMBRANE AND COILED-COIL DOMAIN-CONTAINING PROTEIN 4 TMCO4"/>
    <property type="match status" value="1"/>
</dbReference>
<dbReference type="AlphaFoldDB" id="A0A9Q1KFK1"/>
<evidence type="ECO:0000313" key="7">
    <source>
        <dbReference type="EMBL" id="KAJ8442594.1"/>
    </source>
</evidence>
<keyword evidence="3" id="KW-0812">Transmembrane</keyword>
<feature type="compositionally biased region" description="Basic and acidic residues" evidence="6">
    <location>
        <begin position="14"/>
        <end position="30"/>
    </location>
</feature>
<dbReference type="OrthoDB" id="277931at2759"/>
<accession>A0A9Q1KFK1</accession>
<reference evidence="7" key="1">
    <citation type="submission" date="2022-04" db="EMBL/GenBank/DDBJ databases">
        <title>Carnegiea gigantea Genome sequencing and assembly v2.</title>
        <authorList>
            <person name="Copetti D."/>
            <person name="Sanderson M.J."/>
            <person name="Burquez A."/>
            <person name="Wojciechowski M.F."/>
        </authorList>
    </citation>
    <scope>NUCLEOTIDE SEQUENCE</scope>
    <source>
        <strain evidence="7">SGP5-SGP5p</strain>
        <tissue evidence="7">Aerial part</tissue>
    </source>
</reference>
<feature type="region of interest" description="Disordered" evidence="6">
    <location>
        <begin position="1"/>
        <end position="46"/>
    </location>
</feature>
<evidence type="ECO:0000256" key="4">
    <source>
        <dbReference type="ARBA" id="ARBA00022989"/>
    </source>
</evidence>
<comment type="similarity">
    <text evidence="2">Belongs to the TMCO4 family.</text>
</comment>
<evidence type="ECO:0000313" key="8">
    <source>
        <dbReference type="Proteomes" id="UP001153076"/>
    </source>
</evidence>
<dbReference type="Pfam" id="PF05277">
    <property type="entry name" value="DUF726"/>
    <property type="match status" value="1"/>
</dbReference>
<dbReference type="Gene3D" id="3.40.50.1820">
    <property type="entry name" value="alpha/beta hydrolase"/>
    <property type="match status" value="1"/>
</dbReference>
<dbReference type="EMBL" id="JAKOGI010000139">
    <property type="protein sequence ID" value="KAJ8442594.1"/>
    <property type="molecule type" value="Genomic_DNA"/>
</dbReference>
<dbReference type="InterPro" id="IPR007941">
    <property type="entry name" value="DUF726"/>
</dbReference>
<proteinExistence type="inferred from homology"/>
<evidence type="ECO:0008006" key="9">
    <source>
        <dbReference type="Google" id="ProtNLM"/>
    </source>
</evidence>
<comment type="subcellular location">
    <subcellularLocation>
        <location evidence="1">Membrane</location>
        <topology evidence="1">Multi-pass membrane protein</topology>
    </subcellularLocation>
</comment>
<sequence>MVSSMEGIEVSTLDSDKKSDEDHRCSEKYPHPISASEAAHGDTSPKEQISNAWVSKTCEKPVEDANSLSCRRKLSVLYDLLTACLVGTTFDGENSSVKGYDSRHRVALRLLATWLDVKWTEMEAMEVIVACSLLGSTKGEVEKRNYADDVDKWKQGGIIGATAVAGGTAMAVTGGIAAPAIGQGLSTVATAVGASGIAAAAASAGSIGGSIAISASFGAAGAGLCGSKMAKRMGSIQDFEFKALGKNHKQGVGSIRVWSPIYSVRVQRLAVGIMVSGLVFEEDDFLRPWRGQNVNLESEGAMQTVLGSAVSAFSLPAALANASDVIDSKWAVPLDSQGILLTSILSGNPRSDKAGKLLAEVLLEGHHGNRPVTLIGFSLGARLIFKCLQHLAETGNNGGLVERVVLLGAPVSLKDENWTLARKVVPGRFVNAYSTIDWTLGVVFRSSLASTGLAGIQPADVPGIENVDVTHLVDGHASYISITEQILERLELESYSAVWKDL</sequence>
<dbReference type="GO" id="GO:0016020">
    <property type="term" value="C:membrane"/>
    <property type="evidence" value="ECO:0007669"/>
    <property type="project" value="UniProtKB-SubCell"/>
</dbReference>
<keyword evidence="5" id="KW-0472">Membrane</keyword>
<dbReference type="PANTHER" id="PTHR17920:SF24">
    <property type="entry name" value="ALPHA_BETA HYDROLASE-RELATED"/>
    <property type="match status" value="1"/>
</dbReference>
<evidence type="ECO:0000256" key="5">
    <source>
        <dbReference type="ARBA" id="ARBA00023136"/>
    </source>
</evidence>
<evidence type="ECO:0000256" key="1">
    <source>
        <dbReference type="ARBA" id="ARBA00004141"/>
    </source>
</evidence>
<name>A0A9Q1KFK1_9CARY</name>
<organism evidence="7 8">
    <name type="scientific">Carnegiea gigantea</name>
    <dbReference type="NCBI Taxonomy" id="171969"/>
    <lineage>
        <taxon>Eukaryota</taxon>
        <taxon>Viridiplantae</taxon>
        <taxon>Streptophyta</taxon>
        <taxon>Embryophyta</taxon>
        <taxon>Tracheophyta</taxon>
        <taxon>Spermatophyta</taxon>
        <taxon>Magnoliopsida</taxon>
        <taxon>eudicotyledons</taxon>
        <taxon>Gunneridae</taxon>
        <taxon>Pentapetalae</taxon>
        <taxon>Caryophyllales</taxon>
        <taxon>Cactineae</taxon>
        <taxon>Cactaceae</taxon>
        <taxon>Cactoideae</taxon>
        <taxon>Echinocereeae</taxon>
        <taxon>Carnegiea</taxon>
    </lineage>
</organism>
<evidence type="ECO:0000256" key="2">
    <source>
        <dbReference type="ARBA" id="ARBA00009824"/>
    </source>
</evidence>
<keyword evidence="4" id="KW-1133">Transmembrane helix</keyword>
<comment type="caution">
    <text evidence="7">The sequence shown here is derived from an EMBL/GenBank/DDBJ whole genome shotgun (WGS) entry which is preliminary data.</text>
</comment>